<dbReference type="InterPro" id="IPR018060">
    <property type="entry name" value="HTH_AraC"/>
</dbReference>
<organism evidence="5 6">
    <name type="scientific">Kineosphaera limosa NBRC 100340</name>
    <dbReference type="NCBI Taxonomy" id="1184609"/>
    <lineage>
        <taxon>Bacteria</taxon>
        <taxon>Bacillati</taxon>
        <taxon>Actinomycetota</taxon>
        <taxon>Actinomycetes</taxon>
        <taxon>Micrococcales</taxon>
        <taxon>Dermatophilaceae</taxon>
        <taxon>Kineosphaera</taxon>
    </lineage>
</organism>
<evidence type="ECO:0000256" key="1">
    <source>
        <dbReference type="ARBA" id="ARBA00023015"/>
    </source>
</evidence>
<dbReference type="eggNOG" id="COG2207">
    <property type="taxonomic scope" value="Bacteria"/>
</dbReference>
<dbReference type="InterPro" id="IPR050204">
    <property type="entry name" value="AraC_XylS_family_regulators"/>
</dbReference>
<dbReference type="OrthoDB" id="5464689at2"/>
<accession>K6XH27</accession>
<dbReference type="Pfam" id="PF14525">
    <property type="entry name" value="AraC_binding_2"/>
    <property type="match status" value="1"/>
</dbReference>
<reference evidence="5 6" key="1">
    <citation type="submission" date="2012-08" db="EMBL/GenBank/DDBJ databases">
        <title>Whole genome shotgun sequence of Kineosphaera limosa NBRC 100340.</title>
        <authorList>
            <person name="Yoshida I."/>
            <person name="Isaki S."/>
            <person name="Hosoyama A."/>
            <person name="Tsuchikane K."/>
            <person name="Katsumata H."/>
            <person name="Ando Y."/>
            <person name="Ohji S."/>
            <person name="Hamada M."/>
            <person name="Tamura T."/>
            <person name="Yamazoe A."/>
            <person name="Yamazaki S."/>
            <person name="Fujita N."/>
        </authorList>
    </citation>
    <scope>NUCLEOTIDE SEQUENCE [LARGE SCALE GENOMIC DNA]</scope>
    <source>
        <strain evidence="5 6">NBRC 100340</strain>
    </source>
</reference>
<dbReference type="InterPro" id="IPR009057">
    <property type="entry name" value="Homeodomain-like_sf"/>
</dbReference>
<dbReference type="Gene3D" id="1.10.10.60">
    <property type="entry name" value="Homeodomain-like"/>
    <property type="match status" value="1"/>
</dbReference>
<dbReference type="EMBL" id="BAHD01000105">
    <property type="protein sequence ID" value="GAB98149.1"/>
    <property type="molecule type" value="Genomic_DNA"/>
</dbReference>
<dbReference type="GO" id="GO:0043565">
    <property type="term" value="F:sequence-specific DNA binding"/>
    <property type="evidence" value="ECO:0007669"/>
    <property type="project" value="InterPro"/>
</dbReference>
<dbReference type="STRING" id="1184609.KILIM_105_00050"/>
<comment type="caution">
    <text evidence="5">The sequence shown here is derived from an EMBL/GenBank/DDBJ whole genome shotgun (WGS) entry which is preliminary data.</text>
</comment>
<sequence>MLAEGGGPVPRLSRLGFMNVDRTRMPVRSRLRSRGVPTVLQGHEVLCTTDIVEAAETISEFFGHTRIATTQQARADFQATFNALRFVDVTMAYLDFRGPARMSVPQASDDAFTVHMTTAGTASVSLDGREHPITAFFALVVSPGTGYTLRLGADSPQLVIRIERPALERQLSRMLGKSLDAPVVFEPLGDLTTDEAVRWHGALQLLSSEVISPNSLTQQGIGADAIEELLVSTLLYLQGSNYTTLVRTQHRRSGRAAVRRSVEYIEMHLAEPITLADLVEASGMSARSIQAGFREDLGTTPVGYIRDRRLDRVRAELMQALPGDGVTVTAIAEQWGFGHLGGFAALYKRRFGEPPSQTLRR</sequence>
<keyword evidence="3" id="KW-0804">Transcription</keyword>
<dbReference type="PROSITE" id="PS01124">
    <property type="entry name" value="HTH_ARAC_FAMILY_2"/>
    <property type="match status" value="1"/>
</dbReference>
<dbReference type="Pfam" id="PF12833">
    <property type="entry name" value="HTH_18"/>
    <property type="match status" value="1"/>
</dbReference>
<evidence type="ECO:0000313" key="6">
    <source>
        <dbReference type="Proteomes" id="UP000008366"/>
    </source>
</evidence>
<dbReference type="GO" id="GO:0003700">
    <property type="term" value="F:DNA-binding transcription factor activity"/>
    <property type="evidence" value="ECO:0007669"/>
    <property type="project" value="InterPro"/>
</dbReference>
<dbReference type="Proteomes" id="UP000008366">
    <property type="component" value="Unassembled WGS sequence"/>
</dbReference>
<keyword evidence="1" id="KW-0805">Transcription regulation</keyword>
<dbReference type="PANTHER" id="PTHR46796">
    <property type="entry name" value="HTH-TYPE TRANSCRIPTIONAL ACTIVATOR RHAS-RELATED"/>
    <property type="match status" value="1"/>
</dbReference>
<evidence type="ECO:0000256" key="2">
    <source>
        <dbReference type="ARBA" id="ARBA00023125"/>
    </source>
</evidence>
<feature type="domain" description="HTH araC/xylS-type" evidence="4">
    <location>
        <begin position="259"/>
        <end position="361"/>
    </location>
</feature>
<evidence type="ECO:0000256" key="3">
    <source>
        <dbReference type="ARBA" id="ARBA00023163"/>
    </source>
</evidence>
<dbReference type="SUPFAM" id="SSF46689">
    <property type="entry name" value="Homeodomain-like"/>
    <property type="match status" value="2"/>
</dbReference>
<evidence type="ECO:0000313" key="5">
    <source>
        <dbReference type="EMBL" id="GAB98149.1"/>
    </source>
</evidence>
<dbReference type="AlphaFoldDB" id="K6XH27"/>
<name>K6XH27_9MICO</name>
<gene>
    <name evidence="5" type="ORF">KILIM_105_00050</name>
</gene>
<protein>
    <submittedName>
        <fullName evidence="5">Putative AraC family transcriptional regulator</fullName>
    </submittedName>
</protein>
<keyword evidence="6" id="KW-1185">Reference proteome</keyword>
<evidence type="ECO:0000259" key="4">
    <source>
        <dbReference type="PROSITE" id="PS01124"/>
    </source>
</evidence>
<dbReference type="SMART" id="SM00342">
    <property type="entry name" value="HTH_ARAC"/>
    <property type="match status" value="1"/>
</dbReference>
<proteinExistence type="predicted"/>
<keyword evidence="2" id="KW-0238">DNA-binding</keyword>
<dbReference type="PANTHER" id="PTHR46796:SF12">
    <property type="entry name" value="HTH-TYPE DNA-BINDING TRANSCRIPTIONAL ACTIVATOR EUTR"/>
    <property type="match status" value="1"/>
</dbReference>
<dbReference type="InterPro" id="IPR035418">
    <property type="entry name" value="AraC-bd_2"/>
</dbReference>